<evidence type="ECO:0000313" key="1">
    <source>
        <dbReference type="EMBL" id="KAK4542446.1"/>
    </source>
</evidence>
<organism evidence="1 2">
    <name type="scientific">Oleoguttula mirabilis</name>
    <dbReference type="NCBI Taxonomy" id="1507867"/>
    <lineage>
        <taxon>Eukaryota</taxon>
        <taxon>Fungi</taxon>
        <taxon>Dikarya</taxon>
        <taxon>Ascomycota</taxon>
        <taxon>Pezizomycotina</taxon>
        <taxon>Dothideomycetes</taxon>
        <taxon>Dothideomycetidae</taxon>
        <taxon>Mycosphaerellales</taxon>
        <taxon>Teratosphaeriaceae</taxon>
        <taxon>Oleoguttula</taxon>
    </lineage>
</organism>
<accession>A0AAV9JBA6</accession>
<dbReference type="Proteomes" id="UP001324427">
    <property type="component" value="Unassembled WGS sequence"/>
</dbReference>
<comment type="caution">
    <text evidence="1">The sequence shown here is derived from an EMBL/GenBank/DDBJ whole genome shotgun (WGS) entry which is preliminary data.</text>
</comment>
<sequence length="137" mass="14376">MEGTLPNATSPFLAGSSNTTGTQSSSHDIIVCHQGWFVALTIASTVMVLAGLSHPLVGCYLSQAPDIMLNISSLATKYNPYIAVPSSGTLLAASERAKLLTNLKVRYGDVEASADVGRLAIASFDGAQSVRKGRLYM</sequence>
<proteinExistence type="predicted"/>
<dbReference type="EMBL" id="JAVFHQ010000041">
    <property type="protein sequence ID" value="KAK4542446.1"/>
    <property type="molecule type" value="Genomic_DNA"/>
</dbReference>
<dbReference type="AlphaFoldDB" id="A0AAV9JBA6"/>
<gene>
    <name evidence="1" type="ORF">LTR36_006698</name>
</gene>
<reference evidence="1 2" key="1">
    <citation type="submission" date="2021-11" db="EMBL/GenBank/DDBJ databases">
        <title>Black yeast isolated from Biological Soil Crust.</title>
        <authorList>
            <person name="Kurbessoian T."/>
        </authorList>
    </citation>
    <scope>NUCLEOTIDE SEQUENCE [LARGE SCALE GENOMIC DNA]</scope>
    <source>
        <strain evidence="1 2">CCFEE 5522</strain>
    </source>
</reference>
<name>A0AAV9JBA6_9PEZI</name>
<evidence type="ECO:0000313" key="2">
    <source>
        <dbReference type="Proteomes" id="UP001324427"/>
    </source>
</evidence>
<protein>
    <submittedName>
        <fullName evidence="1">Uncharacterized protein</fullName>
    </submittedName>
</protein>
<keyword evidence="2" id="KW-1185">Reference proteome</keyword>